<dbReference type="EMBL" id="JAYMRS010000004">
    <property type="protein sequence ID" value="MFB8768811.1"/>
    <property type="molecule type" value="Genomic_DNA"/>
</dbReference>
<feature type="domain" description="DUF5753" evidence="1">
    <location>
        <begin position="3"/>
        <end position="53"/>
    </location>
</feature>
<dbReference type="Proteomes" id="UP001585053">
    <property type="component" value="Unassembled WGS sequence"/>
</dbReference>
<keyword evidence="3" id="KW-1185">Reference proteome</keyword>
<reference evidence="2 3" key="1">
    <citation type="submission" date="2024-01" db="EMBL/GenBank/DDBJ databases">
        <title>Genome mining of biosynthetic gene clusters to explore secondary metabolites of Streptomyces sp.</title>
        <authorList>
            <person name="Baig A."/>
            <person name="Ajitkumar Shintre N."/>
            <person name="Kumar H."/>
            <person name="Anbarasu A."/>
            <person name="Ramaiah S."/>
        </authorList>
    </citation>
    <scope>NUCLEOTIDE SEQUENCE [LARGE SCALE GENOMIC DNA]</scope>
    <source>
        <strain evidence="2 3">A01</strain>
    </source>
</reference>
<dbReference type="InterPro" id="IPR043917">
    <property type="entry name" value="DUF5753"/>
</dbReference>
<dbReference type="Pfam" id="PF19054">
    <property type="entry name" value="DUF5753"/>
    <property type="match status" value="1"/>
</dbReference>
<organism evidence="2 3">
    <name type="scientific">Nocardiopsis alba</name>
    <dbReference type="NCBI Taxonomy" id="53437"/>
    <lineage>
        <taxon>Bacteria</taxon>
        <taxon>Bacillati</taxon>
        <taxon>Actinomycetota</taxon>
        <taxon>Actinomycetes</taxon>
        <taxon>Streptosporangiales</taxon>
        <taxon>Nocardiopsidaceae</taxon>
        <taxon>Nocardiopsis</taxon>
    </lineage>
</organism>
<protein>
    <submittedName>
        <fullName evidence="2">Scr1 family TA system antitoxin-like transcriptional regulator</fullName>
    </submittedName>
</protein>
<evidence type="ECO:0000313" key="3">
    <source>
        <dbReference type="Proteomes" id="UP001585053"/>
    </source>
</evidence>
<comment type="caution">
    <text evidence="2">The sequence shown here is derived from an EMBL/GenBank/DDBJ whole genome shotgun (WGS) entry which is preliminary data.</text>
</comment>
<name>A0ABV5DW56_9ACTN</name>
<evidence type="ECO:0000259" key="1">
    <source>
        <dbReference type="Pfam" id="PF19054"/>
    </source>
</evidence>
<sequence>MREGSCSFTFLLTEQAVRWATLPPEGMVEQAARLVEASRLERVRLGVIPLGTVLPKGR</sequence>
<gene>
    <name evidence="2" type="ORF">VSQ78_13960</name>
</gene>
<evidence type="ECO:0000313" key="2">
    <source>
        <dbReference type="EMBL" id="MFB8768811.1"/>
    </source>
</evidence>
<accession>A0ABV5DW56</accession>
<proteinExistence type="predicted"/>